<dbReference type="InterPro" id="IPR034904">
    <property type="entry name" value="FSCA_dom_sf"/>
</dbReference>
<dbReference type="GO" id="GO:0051604">
    <property type="term" value="P:protein maturation"/>
    <property type="evidence" value="ECO:0007669"/>
    <property type="project" value="InterPro"/>
</dbReference>
<evidence type="ECO:0000256" key="1">
    <source>
        <dbReference type="ARBA" id="ARBA00010381"/>
    </source>
</evidence>
<dbReference type="PANTHER" id="PTHR12377:SF0">
    <property type="entry name" value="CYTOSOLIC IRON-SULFUR ASSEMBLY COMPONENT 2B"/>
    <property type="match status" value="1"/>
</dbReference>
<dbReference type="GO" id="GO:1990229">
    <property type="term" value="C:iron-sulfur cluster assembly complex"/>
    <property type="evidence" value="ECO:0007669"/>
    <property type="project" value="UniProtKB-ARBA"/>
</dbReference>
<reference evidence="4" key="1">
    <citation type="submission" date="2023-02" db="EMBL/GenBank/DDBJ databases">
        <title>Mating type loci evolution in Malassezia.</title>
        <authorList>
            <person name="Coelho M.A."/>
        </authorList>
    </citation>
    <scope>NUCLEOTIDE SEQUENCE</scope>
    <source>
        <strain evidence="4">CBS 14136</strain>
    </source>
</reference>
<dbReference type="Proteomes" id="UP001214628">
    <property type="component" value="Chromosome 1"/>
</dbReference>
<organism evidence="4 5">
    <name type="scientific">Malassezia psittaci</name>
    <dbReference type="NCBI Taxonomy" id="1821823"/>
    <lineage>
        <taxon>Eukaryota</taxon>
        <taxon>Fungi</taxon>
        <taxon>Dikarya</taxon>
        <taxon>Basidiomycota</taxon>
        <taxon>Ustilaginomycotina</taxon>
        <taxon>Malasseziomycetes</taxon>
        <taxon>Malasseziales</taxon>
        <taxon>Malasseziaceae</taxon>
        <taxon>Malassezia</taxon>
    </lineage>
</organism>
<keyword evidence="2" id="KW-0159">Chromosome partition</keyword>
<gene>
    <name evidence="4" type="primary">CIAO2B</name>
    <name evidence="4" type="ORF">MPSI1_001121</name>
</gene>
<dbReference type="AlphaFoldDB" id="A0AAF0FA21"/>
<dbReference type="GO" id="GO:0140535">
    <property type="term" value="C:intracellular protein-containing complex"/>
    <property type="evidence" value="ECO:0007669"/>
    <property type="project" value="UniProtKB-ARBA"/>
</dbReference>
<keyword evidence="5" id="KW-1185">Reference proteome</keyword>
<dbReference type="FunFam" id="3.30.300.130:FF:000005">
    <property type="entry name" value="Mitotic spindle-associated mmxd complex subunit"/>
    <property type="match status" value="1"/>
</dbReference>
<dbReference type="SUPFAM" id="SSF117916">
    <property type="entry name" value="Fe-S cluster assembly (FSCA) domain-like"/>
    <property type="match status" value="1"/>
</dbReference>
<name>A0AAF0FA21_9BASI</name>
<dbReference type="Pfam" id="PF01883">
    <property type="entry name" value="FeS_assembly_P"/>
    <property type="match status" value="1"/>
</dbReference>
<proteinExistence type="inferred from homology"/>
<dbReference type="InterPro" id="IPR039796">
    <property type="entry name" value="MIP18"/>
</dbReference>
<accession>A0AAF0FA21</accession>
<dbReference type="InterPro" id="IPR002744">
    <property type="entry name" value="MIP18-like"/>
</dbReference>
<dbReference type="Gene3D" id="3.30.300.130">
    <property type="entry name" value="Fe-S cluster assembly (FSCA)"/>
    <property type="match status" value="1"/>
</dbReference>
<evidence type="ECO:0000256" key="2">
    <source>
        <dbReference type="ARBA" id="ARBA00022829"/>
    </source>
</evidence>
<evidence type="ECO:0000259" key="3">
    <source>
        <dbReference type="Pfam" id="PF01883"/>
    </source>
</evidence>
<feature type="domain" description="MIP18 family-like" evidence="3">
    <location>
        <begin position="68"/>
        <end position="147"/>
    </location>
</feature>
<comment type="similarity">
    <text evidence="1">Belongs to the MIP18 family.</text>
</comment>
<protein>
    <submittedName>
        <fullName evidence="4">Cytosolic iron-sulfur assembly component 2B</fullName>
    </submittedName>
</protein>
<dbReference type="PANTHER" id="PTHR12377">
    <property type="entry name" value="CYTOSOLIC IRON-SULFUR ASSEMBLY COMPONENT 2B-RELATED"/>
    <property type="match status" value="1"/>
</dbReference>
<sequence length="210" mass="23252">MDNANPVVYATQALQPRDGELDAISNSTQWWRDDRLAPQTALFDSGDDSGDEHEEDRDMKPECMDAREVFDLVRSITDPEHPLTLEQLAVVKEEHITVDEGDVTAKRAPQILLEFTPTIPHCSMATLIGLSLRVRLLRALPSRYKVTIRIREGTHQSENAINKQLQDKERVAAALENKHLLGVVQGCLATSAQRGTGSTDMAQGSPLLST</sequence>
<dbReference type="EMBL" id="CP118375">
    <property type="protein sequence ID" value="WFD42476.1"/>
    <property type="molecule type" value="Genomic_DNA"/>
</dbReference>
<evidence type="ECO:0000313" key="4">
    <source>
        <dbReference type="EMBL" id="WFD42476.1"/>
    </source>
</evidence>
<evidence type="ECO:0000313" key="5">
    <source>
        <dbReference type="Proteomes" id="UP001214628"/>
    </source>
</evidence>
<dbReference type="GO" id="GO:0007059">
    <property type="term" value="P:chromosome segregation"/>
    <property type="evidence" value="ECO:0007669"/>
    <property type="project" value="UniProtKB-KW"/>
</dbReference>
<dbReference type="Gene3D" id="6.10.250.1280">
    <property type="match status" value="1"/>
</dbReference>